<dbReference type="GO" id="GO:0016020">
    <property type="term" value="C:membrane"/>
    <property type="evidence" value="ECO:0007669"/>
    <property type="project" value="InterPro"/>
</dbReference>
<dbReference type="GO" id="GO:0005524">
    <property type="term" value="F:ATP binding"/>
    <property type="evidence" value="ECO:0007669"/>
    <property type="project" value="UniProtKB-KW"/>
</dbReference>
<keyword evidence="7" id="KW-0963">Cytoplasm</keyword>
<evidence type="ECO:0000256" key="10">
    <source>
        <dbReference type="ARBA" id="ARBA00022723"/>
    </source>
</evidence>
<evidence type="ECO:0000259" key="21">
    <source>
        <dbReference type="PROSITE" id="PS50109"/>
    </source>
</evidence>
<dbReference type="GO" id="GO:0046872">
    <property type="term" value="F:metal ion binding"/>
    <property type="evidence" value="ECO:0007669"/>
    <property type="project" value="UniProtKB-KW"/>
</dbReference>
<evidence type="ECO:0000256" key="16">
    <source>
        <dbReference type="ARBA" id="ARBA00023014"/>
    </source>
</evidence>
<dbReference type="Pfam" id="PF02518">
    <property type="entry name" value="HATPase_c"/>
    <property type="match status" value="1"/>
</dbReference>
<dbReference type="InterPro" id="IPR005467">
    <property type="entry name" value="His_kinase_dom"/>
</dbReference>
<evidence type="ECO:0000256" key="18">
    <source>
        <dbReference type="ARBA" id="ARBA00030800"/>
    </source>
</evidence>
<comment type="cofactor">
    <cofactor evidence="2">
        <name>[4Fe-4S] cluster</name>
        <dbReference type="ChEBI" id="CHEBI:49883"/>
    </cofactor>
</comment>
<evidence type="ECO:0000256" key="15">
    <source>
        <dbReference type="ARBA" id="ARBA00023012"/>
    </source>
</evidence>
<keyword evidence="12 22" id="KW-0418">Kinase</keyword>
<sequence>MKNNFFKNPTLFIWFLLMCFTVQSQNKYIDSLLDLKHYSSVKFKIDSLYLNKNVNEYNYWLGKYYLEKNKADSSLFHLLKVDSLKLTSHYKAYFLNELGKLYGHMNLEDKAVSLKLRAKQLFKDEGLEKESNRINYDLHYIFLSQEHLNYDGKSYLDELYKNSIRLKDTSYLINAHFGYAASSFSAEKKNDFMSSMHEARNLNKTFNDSKKNGIINEYYGLYYTFNSDKKDSALYYLNKNLELADNSHDEDRIFTANINRATFNRVNGDFDSSVYWMKNADTIDVKKYKFNQKRNLYKWLSYDFYNLKKTDSAYKYLEKYVQYSDSVQLASQNTNLTMFRTLEAEKARSESERRRILNRNLLWGSLVVLAIIGLISVLSVKNLKKKKKIIEIEKQLQSQQIEQLLKEQELLGIDAMIEGQEKERKRIAMDLHDNLGSILATLKLHFQNLKVKKDRLRDQEDNLLKKTDDLIEEAYQKVRSIAHAKNAGVKASEGLVPAIQNFASKVSVANKLVIEVIDDGMEERLDNSLEISLFRITQELITNVIRHAQATEATIHLTHHEDSLNLMVEDNGVGFEPAKIKPKEGMGLHSIQRRIEHIGGEVNIESVPGKGTTVIIDIPLT</sequence>
<accession>A0A9E6ZX44</accession>
<evidence type="ECO:0000256" key="12">
    <source>
        <dbReference type="ARBA" id="ARBA00022777"/>
    </source>
</evidence>
<dbReference type="Gene3D" id="3.30.565.10">
    <property type="entry name" value="Histidine kinase-like ATPase, C-terminal domain"/>
    <property type="match status" value="1"/>
</dbReference>
<keyword evidence="11" id="KW-0547">Nucleotide-binding</keyword>
<dbReference type="Gene3D" id="1.20.5.1930">
    <property type="match status" value="1"/>
</dbReference>
<keyword evidence="15" id="KW-0902">Two-component regulatory system</keyword>
<keyword evidence="14" id="KW-0408">Iron</keyword>
<evidence type="ECO:0000256" key="3">
    <source>
        <dbReference type="ARBA" id="ARBA00004496"/>
    </source>
</evidence>
<keyword evidence="13" id="KW-0067">ATP-binding</keyword>
<dbReference type="RefSeq" id="WP_255845979.1">
    <property type="nucleotide sequence ID" value="NZ_CP094358.1"/>
</dbReference>
<evidence type="ECO:0000256" key="17">
    <source>
        <dbReference type="ARBA" id="ARBA00024827"/>
    </source>
</evidence>
<keyword evidence="16" id="KW-0411">Iron-sulfur</keyword>
<feature type="coiled-coil region" evidence="19">
    <location>
        <begin position="439"/>
        <end position="473"/>
    </location>
</feature>
<evidence type="ECO:0000256" key="2">
    <source>
        <dbReference type="ARBA" id="ARBA00001966"/>
    </source>
</evidence>
<comment type="catalytic activity">
    <reaction evidence="1">
        <text>ATP + protein L-histidine = ADP + protein N-phospho-L-histidine.</text>
        <dbReference type="EC" id="2.7.13.3"/>
    </reaction>
</comment>
<gene>
    <name evidence="22" type="ORF">MQE35_08700</name>
</gene>
<keyword evidence="23" id="KW-1185">Reference proteome</keyword>
<dbReference type="InterPro" id="IPR004358">
    <property type="entry name" value="Sig_transdc_His_kin-like_C"/>
</dbReference>
<evidence type="ECO:0000256" key="19">
    <source>
        <dbReference type="SAM" id="Coils"/>
    </source>
</evidence>
<evidence type="ECO:0000256" key="5">
    <source>
        <dbReference type="ARBA" id="ARBA00017322"/>
    </source>
</evidence>
<protein>
    <recommendedName>
        <fullName evidence="5">Oxygen sensor histidine kinase NreB</fullName>
        <ecNumber evidence="4">2.7.13.3</ecNumber>
    </recommendedName>
    <alternativeName>
        <fullName evidence="18">Nitrogen regulation protein B</fullName>
    </alternativeName>
</protein>
<feature type="transmembrane region" description="Helical" evidence="20">
    <location>
        <begin position="361"/>
        <end position="380"/>
    </location>
</feature>
<evidence type="ECO:0000256" key="1">
    <source>
        <dbReference type="ARBA" id="ARBA00000085"/>
    </source>
</evidence>
<dbReference type="GO" id="GO:0005737">
    <property type="term" value="C:cytoplasm"/>
    <property type="evidence" value="ECO:0007669"/>
    <property type="project" value="UniProtKB-SubCell"/>
</dbReference>
<name>A0A9E6ZX44_9FLAO</name>
<comment type="subcellular location">
    <subcellularLocation>
        <location evidence="3">Cytoplasm</location>
    </subcellularLocation>
</comment>
<comment type="function">
    <text evidence="17">Member of the two-component regulatory system NreB/NreC involved in the control of dissimilatory nitrate/nitrite reduction in response to oxygen. NreB functions as a direct oxygen sensor histidine kinase which is autophosphorylated, in the absence of oxygen, probably at the conserved histidine residue, and transfers its phosphate group probably to a conserved aspartate residue of NreC. NreB/NreC activates the expression of the nitrate (narGHJI) and nitrite (nir) reductase operons, as well as the putative nitrate transporter gene narT.</text>
</comment>
<keyword evidence="19" id="KW-0175">Coiled coil</keyword>
<dbReference type="EMBL" id="CP094358">
    <property type="protein sequence ID" value="UOB19363.1"/>
    <property type="molecule type" value="Genomic_DNA"/>
</dbReference>
<keyword evidence="8" id="KW-0597">Phosphoprotein</keyword>
<feature type="coiled-coil region" evidence="19">
    <location>
        <begin position="339"/>
        <end position="407"/>
    </location>
</feature>
<dbReference type="Proteomes" id="UP000831290">
    <property type="component" value="Chromosome"/>
</dbReference>
<dbReference type="SUPFAM" id="SSF55874">
    <property type="entry name" value="ATPase domain of HSP90 chaperone/DNA topoisomerase II/histidine kinase"/>
    <property type="match status" value="1"/>
</dbReference>
<keyword evidence="6" id="KW-0004">4Fe-4S</keyword>
<keyword evidence="10" id="KW-0479">Metal-binding</keyword>
<keyword evidence="20" id="KW-0472">Membrane</keyword>
<dbReference type="PANTHER" id="PTHR24421">
    <property type="entry name" value="NITRATE/NITRITE SENSOR PROTEIN NARX-RELATED"/>
    <property type="match status" value="1"/>
</dbReference>
<dbReference type="KEGG" id="fbm:MQE35_08700"/>
<evidence type="ECO:0000256" key="8">
    <source>
        <dbReference type="ARBA" id="ARBA00022553"/>
    </source>
</evidence>
<proteinExistence type="predicted"/>
<dbReference type="GO" id="GO:0046983">
    <property type="term" value="F:protein dimerization activity"/>
    <property type="evidence" value="ECO:0007669"/>
    <property type="project" value="InterPro"/>
</dbReference>
<evidence type="ECO:0000256" key="4">
    <source>
        <dbReference type="ARBA" id="ARBA00012438"/>
    </source>
</evidence>
<evidence type="ECO:0000256" key="13">
    <source>
        <dbReference type="ARBA" id="ARBA00022840"/>
    </source>
</evidence>
<dbReference type="PANTHER" id="PTHR24421:SF10">
    <property type="entry name" value="NITRATE_NITRITE SENSOR PROTEIN NARQ"/>
    <property type="match status" value="1"/>
</dbReference>
<dbReference type="Pfam" id="PF07730">
    <property type="entry name" value="HisKA_3"/>
    <property type="match status" value="1"/>
</dbReference>
<keyword evidence="20" id="KW-0812">Transmembrane</keyword>
<dbReference type="InterPro" id="IPR003594">
    <property type="entry name" value="HATPase_dom"/>
</dbReference>
<evidence type="ECO:0000256" key="6">
    <source>
        <dbReference type="ARBA" id="ARBA00022485"/>
    </source>
</evidence>
<evidence type="ECO:0000313" key="22">
    <source>
        <dbReference type="EMBL" id="UOB19363.1"/>
    </source>
</evidence>
<keyword evidence="20" id="KW-1133">Transmembrane helix</keyword>
<dbReference type="GO" id="GO:0051539">
    <property type="term" value="F:4 iron, 4 sulfur cluster binding"/>
    <property type="evidence" value="ECO:0007669"/>
    <property type="project" value="UniProtKB-KW"/>
</dbReference>
<evidence type="ECO:0000256" key="7">
    <source>
        <dbReference type="ARBA" id="ARBA00022490"/>
    </source>
</evidence>
<evidence type="ECO:0000256" key="9">
    <source>
        <dbReference type="ARBA" id="ARBA00022679"/>
    </source>
</evidence>
<dbReference type="InterPro" id="IPR011712">
    <property type="entry name" value="Sig_transdc_His_kin_sub3_dim/P"/>
</dbReference>
<dbReference type="InterPro" id="IPR050482">
    <property type="entry name" value="Sensor_HK_TwoCompSys"/>
</dbReference>
<dbReference type="PROSITE" id="PS50109">
    <property type="entry name" value="HIS_KIN"/>
    <property type="match status" value="1"/>
</dbReference>
<keyword evidence="9" id="KW-0808">Transferase</keyword>
<organism evidence="22 23">
    <name type="scientific">Abyssalbus ytuae</name>
    <dbReference type="NCBI Taxonomy" id="2926907"/>
    <lineage>
        <taxon>Bacteria</taxon>
        <taxon>Pseudomonadati</taxon>
        <taxon>Bacteroidota</taxon>
        <taxon>Flavobacteriia</taxon>
        <taxon>Flavobacteriales</taxon>
        <taxon>Flavobacteriaceae</taxon>
        <taxon>Abyssalbus</taxon>
    </lineage>
</organism>
<dbReference type="PRINTS" id="PR00344">
    <property type="entry name" value="BCTRLSENSOR"/>
</dbReference>
<evidence type="ECO:0000313" key="23">
    <source>
        <dbReference type="Proteomes" id="UP000831290"/>
    </source>
</evidence>
<dbReference type="GO" id="GO:0000155">
    <property type="term" value="F:phosphorelay sensor kinase activity"/>
    <property type="evidence" value="ECO:0007669"/>
    <property type="project" value="InterPro"/>
</dbReference>
<evidence type="ECO:0000256" key="20">
    <source>
        <dbReference type="SAM" id="Phobius"/>
    </source>
</evidence>
<dbReference type="EC" id="2.7.13.3" evidence="4"/>
<evidence type="ECO:0000256" key="14">
    <source>
        <dbReference type="ARBA" id="ARBA00023004"/>
    </source>
</evidence>
<dbReference type="InterPro" id="IPR036890">
    <property type="entry name" value="HATPase_C_sf"/>
</dbReference>
<feature type="domain" description="Histidine kinase" evidence="21">
    <location>
        <begin position="533"/>
        <end position="621"/>
    </location>
</feature>
<dbReference type="SMART" id="SM00387">
    <property type="entry name" value="HATPase_c"/>
    <property type="match status" value="1"/>
</dbReference>
<dbReference type="AlphaFoldDB" id="A0A9E6ZX44"/>
<evidence type="ECO:0000256" key="11">
    <source>
        <dbReference type="ARBA" id="ARBA00022741"/>
    </source>
</evidence>
<reference evidence="22" key="1">
    <citation type="submission" date="2022-03" db="EMBL/GenBank/DDBJ databases">
        <title>Description of Abyssus ytuae gen. nov., sp. nov., a novel member of the family Flavobacteriaceae isolated from the sediment of Mariana Trench.</title>
        <authorList>
            <person name="Zhang J."/>
            <person name="Xu X."/>
        </authorList>
    </citation>
    <scope>NUCLEOTIDE SEQUENCE</scope>
    <source>
        <strain evidence="22">MT3330</strain>
    </source>
</reference>
<dbReference type="CDD" id="cd16917">
    <property type="entry name" value="HATPase_UhpB-NarQ-NarX-like"/>
    <property type="match status" value="1"/>
</dbReference>